<accession>A0ABT6SXJ3</accession>
<dbReference type="RefSeq" id="WP_282536204.1">
    <property type="nucleotide sequence ID" value="NZ_JASCIS010000016.1"/>
</dbReference>
<comment type="caution">
    <text evidence="3">The sequence shown here is derived from an EMBL/GenBank/DDBJ whole genome shotgun (WGS) entry which is preliminary data.</text>
</comment>
<evidence type="ECO:0000259" key="2">
    <source>
        <dbReference type="Pfam" id="PF18153"/>
    </source>
</evidence>
<keyword evidence="4" id="KW-1185">Reference proteome</keyword>
<dbReference type="Pfam" id="PF18153">
    <property type="entry name" value="Cap15_CD_rec"/>
    <property type="match status" value="1"/>
</dbReference>
<feature type="transmembrane region" description="Helical" evidence="1">
    <location>
        <begin position="7"/>
        <end position="27"/>
    </location>
</feature>
<gene>
    <name evidence="3" type="ORF">QIT00_17445</name>
</gene>
<sequence>MKPASLIRGGATAAAVAYALVLVLIGIRPDEQIRYITAYLPVVIGLAVVVFDRWMWRWPGIHRLVGRPRLDGTWHVELRPHPDSRIPRGGNRGPIHAYMLIEQTYWSLHAVLMTAESSSSSRTAAVRGNQGSQRHVLEFVYGNEPRLEHQPRSRSHTGTCLLTITERIPQTLSGRYWTDRLTMGDMDLTYLDRATTYASFSAVQQVHPDVGVPPE</sequence>
<dbReference type="InterPro" id="IPR041208">
    <property type="entry name" value="Cap15"/>
</dbReference>
<reference evidence="3 4" key="1">
    <citation type="submission" date="2023-05" db="EMBL/GenBank/DDBJ databases">
        <title>Draft genome sequence of Streptomyces sp. B-S-A12 isolated from a cave soil in Thailand.</title>
        <authorList>
            <person name="Chamroensaksri N."/>
            <person name="Muangham S."/>
        </authorList>
    </citation>
    <scope>NUCLEOTIDE SEQUENCE [LARGE SCALE GENOMIC DNA]</scope>
    <source>
        <strain evidence="3 4">B-S-A12</strain>
    </source>
</reference>
<evidence type="ECO:0000313" key="4">
    <source>
        <dbReference type="Proteomes" id="UP001237105"/>
    </source>
</evidence>
<keyword evidence="1" id="KW-1133">Transmembrane helix</keyword>
<proteinExistence type="predicted"/>
<evidence type="ECO:0000256" key="1">
    <source>
        <dbReference type="SAM" id="Phobius"/>
    </source>
</evidence>
<organism evidence="3 4">
    <name type="scientific">Streptomyces luteolus</name>
    <dbReference type="NCBI Taxonomy" id="3043615"/>
    <lineage>
        <taxon>Bacteria</taxon>
        <taxon>Bacillati</taxon>
        <taxon>Actinomycetota</taxon>
        <taxon>Actinomycetes</taxon>
        <taxon>Kitasatosporales</taxon>
        <taxon>Streptomycetaceae</taxon>
        <taxon>Streptomyces</taxon>
    </lineage>
</organism>
<dbReference type="Proteomes" id="UP001237105">
    <property type="component" value="Unassembled WGS sequence"/>
</dbReference>
<evidence type="ECO:0000313" key="3">
    <source>
        <dbReference type="EMBL" id="MDI3420319.1"/>
    </source>
</evidence>
<dbReference type="EMBL" id="JASCIS010000016">
    <property type="protein sequence ID" value="MDI3420319.1"/>
    <property type="molecule type" value="Genomic_DNA"/>
</dbReference>
<feature type="transmembrane region" description="Helical" evidence="1">
    <location>
        <begin position="33"/>
        <end position="51"/>
    </location>
</feature>
<keyword evidence="1" id="KW-0472">Membrane</keyword>
<name>A0ABT6SXJ3_9ACTN</name>
<keyword evidence="1" id="KW-0812">Transmembrane</keyword>
<protein>
    <recommendedName>
        <fullName evidence="2">CD-NTase-associated protein 15 domain-containing protein</fullName>
    </recommendedName>
</protein>
<feature type="domain" description="CD-NTase-associated protein 15" evidence="2">
    <location>
        <begin position="68"/>
        <end position="189"/>
    </location>
</feature>